<accession>A0A9K3EEK9</accession>
<protein>
    <submittedName>
        <fullName evidence="1">Uncharacterized protein</fullName>
    </submittedName>
</protein>
<evidence type="ECO:0000313" key="1">
    <source>
        <dbReference type="EMBL" id="KAF5772117.1"/>
    </source>
</evidence>
<sequence length="76" mass="8444">MKIVQLDAFVVGTAKPAQINAHLVKFYAFVVVIRSKMIIFRCTCSNSNSFCKSLLQINLFLETKIDSGIGMPFKAS</sequence>
<dbReference type="AlphaFoldDB" id="A0A9K3EEK9"/>
<evidence type="ECO:0000313" key="2">
    <source>
        <dbReference type="Proteomes" id="UP000215914"/>
    </source>
</evidence>
<comment type="caution">
    <text evidence="1">The sequence shown here is derived from an EMBL/GenBank/DDBJ whole genome shotgun (WGS) entry which is preliminary data.</text>
</comment>
<dbReference type="Proteomes" id="UP000215914">
    <property type="component" value="Unassembled WGS sequence"/>
</dbReference>
<proteinExistence type="predicted"/>
<dbReference type="Gramene" id="mRNA:HanXRQr2_Chr13g0572981">
    <property type="protein sequence ID" value="CDS:HanXRQr2_Chr13g0572981.1"/>
    <property type="gene ID" value="HanXRQr2_Chr13g0572981"/>
</dbReference>
<reference evidence="1" key="1">
    <citation type="journal article" date="2017" name="Nature">
        <title>The sunflower genome provides insights into oil metabolism, flowering and Asterid evolution.</title>
        <authorList>
            <person name="Badouin H."/>
            <person name="Gouzy J."/>
            <person name="Grassa C.J."/>
            <person name="Murat F."/>
            <person name="Staton S.E."/>
            <person name="Cottret L."/>
            <person name="Lelandais-Briere C."/>
            <person name="Owens G.L."/>
            <person name="Carrere S."/>
            <person name="Mayjonade B."/>
            <person name="Legrand L."/>
            <person name="Gill N."/>
            <person name="Kane N.C."/>
            <person name="Bowers J.E."/>
            <person name="Hubner S."/>
            <person name="Bellec A."/>
            <person name="Berard A."/>
            <person name="Berges H."/>
            <person name="Blanchet N."/>
            <person name="Boniface M.C."/>
            <person name="Brunel D."/>
            <person name="Catrice O."/>
            <person name="Chaidir N."/>
            <person name="Claudel C."/>
            <person name="Donnadieu C."/>
            <person name="Faraut T."/>
            <person name="Fievet G."/>
            <person name="Helmstetter N."/>
            <person name="King M."/>
            <person name="Knapp S.J."/>
            <person name="Lai Z."/>
            <person name="Le Paslier M.C."/>
            <person name="Lippi Y."/>
            <person name="Lorenzon L."/>
            <person name="Mandel J.R."/>
            <person name="Marage G."/>
            <person name="Marchand G."/>
            <person name="Marquand E."/>
            <person name="Bret-Mestries E."/>
            <person name="Morien E."/>
            <person name="Nambeesan S."/>
            <person name="Nguyen T."/>
            <person name="Pegot-Espagnet P."/>
            <person name="Pouilly N."/>
            <person name="Raftis F."/>
            <person name="Sallet E."/>
            <person name="Schiex T."/>
            <person name="Thomas J."/>
            <person name="Vandecasteele C."/>
            <person name="Vares D."/>
            <person name="Vear F."/>
            <person name="Vautrin S."/>
            <person name="Crespi M."/>
            <person name="Mangin B."/>
            <person name="Burke J.M."/>
            <person name="Salse J."/>
            <person name="Munos S."/>
            <person name="Vincourt P."/>
            <person name="Rieseberg L.H."/>
            <person name="Langlade N.B."/>
        </authorList>
    </citation>
    <scope>NUCLEOTIDE SEQUENCE</scope>
    <source>
        <tissue evidence="1">Leaves</tissue>
    </source>
</reference>
<name>A0A9K3EEK9_HELAN</name>
<organism evidence="1 2">
    <name type="scientific">Helianthus annuus</name>
    <name type="common">Common sunflower</name>
    <dbReference type="NCBI Taxonomy" id="4232"/>
    <lineage>
        <taxon>Eukaryota</taxon>
        <taxon>Viridiplantae</taxon>
        <taxon>Streptophyta</taxon>
        <taxon>Embryophyta</taxon>
        <taxon>Tracheophyta</taxon>
        <taxon>Spermatophyta</taxon>
        <taxon>Magnoliopsida</taxon>
        <taxon>eudicotyledons</taxon>
        <taxon>Gunneridae</taxon>
        <taxon>Pentapetalae</taxon>
        <taxon>asterids</taxon>
        <taxon>campanulids</taxon>
        <taxon>Asterales</taxon>
        <taxon>Asteraceae</taxon>
        <taxon>Asteroideae</taxon>
        <taxon>Heliantheae alliance</taxon>
        <taxon>Heliantheae</taxon>
        <taxon>Helianthus</taxon>
    </lineage>
</organism>
<reference evidence="1" key="2">
    <citation type="submission" date="2020-06" db="EMBL/GenBank/DDBJ databases">
        <title>Helianthus annuus Genome sequencing and assembly Release 2.</title>
        <authorList>
            <person name="Gouzy J."/>
            <person name="Langlade N."/>
            <person name="Munos S."/>
        </authorList>
    </citation>
    <scope>NUCLEOTIDE SEQUENCE</scope>
    <source>
        <tissue evidence="1">Leaves</tissue>
    </source>
</reference>
<gene>
    <name evidence="1" type="ORF">HanXRQr2_Chr13g0572981</name>
</gene>
<keyword evidence="2" id="KW-1185">Reference proteome</keyword>
<dbReference type="EMBL" id="MNCJ02000328">
    <property type="protein sequence ID" value="KAF5772117.1"/>
    <property type="molecule type" value="Genomic_DNA"/>
</dbReference>